<dbReference type="InterPro" id="IPR020846">
    <property type="entry name" value="MFS_dom"/>
</dbReference>
<dbReference type="PROSITE" id="PS50850">
    <property type="entry name" value="MFS"/>
    <property type="match status" value="1"/>
</dbReference>
<evidence type="ECO:0000256" key="1">
    <source>
        <dbReference type="ARBA" id="ARBA00004141"/>
    </source>
</evidence>
<evidence type="ECO:0000256" key="6">
    <source>
        <dbReference type="SAM" id="Phobius"/>
    </source>
</evidence>
<sequence>MSTEKENHTEPEPDPAEEEKQPAIEPEKKTLKDVVLEGLEEKGKGKDFWLWIMFILCITPNIINGFHVSSYVFLSKMPVEYFCVVPALNHKNWSYEQIREIAIPGGLNVSQSCNVYKWDYDKLADLSFEQAKIYLNDKDKPKTASCFDMKEQDDDYAFHYEQEKDASFVPEWNLVCERMAYRSNVQVALSIGKFVGASTFGIISDKYGRKACFNLAAVLYILSGLLTTYSPTYLLLMLGRIGLGFCGSGVFYSLFTLITENTGQKYRSSLSIAYNFSYPVGFLFLAGAAYIFPAWRDLQLALTIPSFLLVIHIIWLVESPRYLISKGKYKKAYKMLYRKKPAPDFLLELQCEKEGVEIVDAPSEKKDVEAKSCNEKIRGWFQELIKLYGPSSLRNKALICHFTWCVTSLTYYMLSLNAENFKANIYVWTGLTGTVDIFGYIVSIFILKFSTRRLSQFTLFVLAGAFLLAVLGVSKDKEIVLLVLAMMSRFCITSVYAIMTLHTAEMFPTEIRNSVLGISSTAAHFGSFFAPYIVDLLGPWAWYIPTTICGTLIVLAGFLILFQPETKHTGLTDHVNEDAKEESDIEMNKKE</sequence>
<dbReference type="Gene3D" id="1.20.1250.20">
    <property type="entry name" value="MFS general substrate transporter like domains"/>
    <property type="match status" value="1"/>
</dbReference>
<dbReference type="InterPro" id="IPR005828">
    <property type="entry name" value="MFS_sugar_transport-like"/>
</dbReference>
<evidence type="ECO:0000259" key="7">
    <source>
        <dbReference type="PROSITE" id="PS50850"/>
    </source>
</evidence>
<evidence type="ECO:0000256" key="4">
    <source>
        <dbReference type="ARBA" id="ARBA00023136"/>
    </source>
</evidence>
<feature type="compositionally biased region" description="Basic and acidic residues" evidence="5">
    <location>
        <begin position="1"/>
        <end position="11"/>
    </location>
</feature>
<evidence type="ECO:0000256" key="5">
    <source>
        <dbReference type="SAM" id="MobiDB-lite"/>
    </source>
</evidence>
<organism evidence="8 9">
    <name type="scientific">Chironomus riparius</name>
    <dbReference type="NCBI Taxonomy" id="315576"/>
    <lineage>
        <taxon>Eukaryota</taxon>
        <taxon>Metazoa</taxon>
        <taxon>Ecdysozoa</taxon>
        <taxon>Arthropoda</taxon>
        <taxon>Hexapoda</taxon>
        <taxon>Insecta</taxon>
        <taxon>Pterygota</taxon>
        <taxon>Neoptera</taxon>
        <taxon>Endopterygota</taxon>
        <taxon>Diptera</taxon>
        <taxon>Nematocera</taxon>
        <taxon>Chironomoidea</taxon>
        <taxon>Chironomidae</taxon>
        <taxon>Chironominae</taxon>
        <taxon>Chironomus</taxon>
    </lineage>
</organism>
<accession>A0A9N9WUQ6</accession>
<feature type="compositionally biased region" description="Basic and acidic residues" evidence="5">
    <location>
        <begin position="18"/>
        <end position="27"/>
    </location>
</feature>
<dbReference type="Pfam" id="PF00083">
    <property type="entry name" value="Sugar_tr"/>
    <property type="match status" value="1"/>
</dbReference>
<feature type="transmembrane region" description="Helical" evidence="6">
    <location>
        <begin position="298"/>
        <end position="317"/>
    </location>
</feature>
<dbReference type="InterPro" id="IPR036259">
    <property type="entry name" value="MFS_trans_sf"/>
</dbReference>
<dbReference type="GO" id="GO:0022857">
    <property type="term" value="F:transmembrane transporter activity"/>
    <property type="evidence" value="ECO:0007669"/>
    <property type="project" value="InterPro"/>
</dbReference>
<feature type="transmembrane region" description="Helical" evidence="6">
    <location>
        <begin position="211"/>
        <end position="229"/>
    </location>
</feature>
<dbReference type="SUPFAM" id="SSF103473">
    <property type="entry name" value="MFS general substrate transporter"/>
    <property type="match status" value="1"/>
</dbReference>
<name>A0A9N9WUQ6_9DIPT</name>
<evidence type="ECO:0000313" key="9">
    <source>
        <dbReference type="Proteomes" id="UP001153620"/>
    </source>
</evidence>
<feature type="transmembrane region" description="Helical" evidence="6">
    <location>
        <begin position="513"/>
        <end position="534"/>
    </location>
</feature>
<dbReference type="Proteomes" id="UP001153620">
    <property type="component" value="Chromosome 3"/>
</dbReference>
<feature type="domain" description="Major facilitator superfamily (MFS) profile" evidence="7">
    <location>
        <begin position="98"/>
        <end position="567"/>
    </location>
</feature>
<feature type="transmembrane region" description="Helical" evidence="6">
    <location>
        <begin position="540"/>
        <end position="562"/>
    </location>
</feature>
<dbReference type="AlphaFoldDB" id="A0A9N9WUQ6"/>
<dbReference type="PANTHER" id="PTHR24064">
    <property type="entry name" value="SOLUTE CARRIER FAMILY 22 MEMBER"/>
    <property type="match status" value="1"/>
</dbReference>
<evidence type="ECO:0000256" key="2">
    <source>
        <dbReference type="ARBA" id="ARBA00022692"/>
    </source>
</evidence>
<protein>
    <recommendedName>
        <fullName evidence="7">Major facilitator superfamily (MFS) profile domain-containing protein</fullName>
    </recommendedName>
</protein>
<dbReference type="EMBL" id="OU895879">
    <property type="protein sequence ID" value="CAG9809966.1"/>
    <property type="molecule type" value="Genomic_DNA"/>
</dbReference>
<reference evidence="8" key="1">
    <citation type="submission" date="2022-01" db="EMBL/GenBank/DDBJ databases">
        <authorList>
            <person name="King R."/>
        </authorList>
    </citation>
    <scope>NUCLEOTIDE SEQUENCE</scope>
</reference>
<comment type="subcellular location">
    <subcellularLocation>
        <location evidence="1">Membrane</location>
        <topology evidence="1">Multi-pass membrane protein</topology>
    </subcellularLocation>
</comment>
<keyword evidence="3 6" id="KW-1133">Transmembrane helix</keyword>
<evidence type="ECO:0000256" key="3">
    <source>
        <dbReference type="ARBA" id="ARBA00022989"/>
    </source>
</evidence>
<feature type="transmembrane region" description="Helical" evidence="6">
    <location>
        <begin position="48"/>
        <end position="68"/>
    </location>
</feature>
<dbReference type="OrthoDB" id="2544694at2759"/>
<feature type="transmembrane region" description="Helical" evidence="6">
    <location>
        <begin position="479"/>
        <end position="501"/>
    </location>
</feature>
<feature type="transmembrane region" description="Helical" evidence="6">
    <location>
        <begin position="270"/>
        <end position="292"/>
    </location>
</feature>
<reference evidence="8" key="2">
    <citation type="submission" date="2022-10" db="EMBL/GenBank/DDBJ databases">
        <authorList>
            <consortium name="ENA_rothamsted_submissions"/>
            <consortium name="culmorum"/>
            <person name="King R."/>
        </authorList>
    </citation>
    <scope>NUCLEOTIDE SEQUENCE</scope>
</reference>
<feature type="transmembrane region" description="Helical" evidence="6">
    <location>
        <begin position="397"/>
        <end position="414"/>
    </location>
</feature>
<keyword evidence="4 6" id="KW-0472">Membrane</keyword>
<feature type="transmembrane region" description="Helical" evidence="6">
    <location>
        <begin position="454"/>
        <end position="473"/>
    </location>
</feature>
<evidence type="ECO:0000313" key="8">
    <source>
        <dbReference type="EMBL" id="CAG9809966.1"/>
    </source>
</evidence>
<dbReference type="GO" id="GO:0016020">
    <property type="term" value="C:membrane"/>
    <property type="evidence" value="ECO:0007669"/>
    <property type="project" value="UniProtKB-SubCell"/>
</dbReference>
<gene>
    <name evidence="8" type="ORF">CHIRRI_LOCUS12784</name>
</gene>
<feature type="transmembrane region" description="Helical" evidence="6">
    <location>
        <begin position="235"/>
        <end position="258"/>
    </location>
</feature>
<dbReference type="CDD" id="cd17317">
    <property type="entry name" value="MFS_SLC22"/>
    <property type="match status" value="1"/>
</dbReference>
<keyword evidence="2 6" id="KW-0812">Transmembrane</keyword>
<keyword evidence="9" id="KW-1185">Reference proteome</keyword>
<feature type="transmembrane region" description="Helical" evidence="6">
    <location>
        <begin position="426"/>
        <end position="447"/>
    </location>
</feature>
<proteinExistence type="predicted"/>
<feature type="region of interest" description="Disordered" evidence="5">
    <location>
        <begin position="572"/>
        <end position="591"/>
    </location>
</feature>
<feature type="region of interest" description="Disordered" evidence="5">
    <location>
        <begin position="1"/>
        <end position="27"/>
    </location>
</feature>